<evidence type="ECO:0000313" key="2">
    <source>
        <dbReference type="EMBL" id="ARF08184.1"/>
    </source>
</evidence>
<gene>
    <name evidence="2" type="ORF">Catovirus_1_234</name>
</gene>
<organism evidence="2">
    <name type="scientific">Catovirus CTV1</name>
    <dbReference type="NCBI Taxonomy" id="1977631"/>
    <lineage>
        <taxon>Viruses</taxon>
        <taxon>Varidnaviria</taxon>
        <taxon>Bamfordvirae</taxon>
        <taxon>Nucleocytoviricota</taxon>
        <taxon>Megaviricetes</taxon>
        <taxon>Imitervirales</taxon>
        <taxon>Mimiviridae</taxon>
        <taxon>Klosneuvirinae</taxon>
        <taxon>Catovirus</taxon>
    </lineage>
</organism>
<feature type="region of interest" description="Disordered" evidence="1">
    <location>
        <begin position="139"/>
        <end position="165"/>
    </location>
</feature>
<name>A0A1V0S914_9VIRU</name>
<accession>A0A1V0S914</accession>
<sequence>MDYYYKYTKYKNKYNALKQSAGNNNELYNKLQAYLSKSSFYKILTNYFIDNGNMTEYVKKDFVSKTRVYIDYFENFVIENFSSHNLTKVLDKGVYAIIEAIYTKPENTISIDKIPITENTILPLDMNTYKIIKKGGGKFEKEDKKGFAPYDQSAKPQKDNKPMDKSITMLPKRIPKKKVVEERIKLYLINSSYYYIPDNVTRNPNIQILLKNTDSNVDYVHFNGKFDKSPINKNYVDMSKVSNDNYHLDRFLYKKNAEYCIEPLIKEAYSVVSNVFSNNEELESGDFNEFFNGKQIILIDGMNFYNRIFESGESFEFEDQGKFININSNTYGTYQKTHMIRVILRFLDERHAFDKYKFIITTQLLDDRLYGNRYVSNRSEYMIIYIPCELTMNLFVNETIIDTRKVLCKDLKFVDGINNINVKSELDDYVIIVLYKMLDSIYLNNKPYILSDDNYFWFDQPITQKFNFNRFVYTLKN</sequence>
<evidence type="ECO:0000256" key="1">
    <source>
        <dbReference type="SAM" id="MobiDB-lite"/>
    </source>
</evidence>
<reference evidence="2" key="1">
    <citation type="journal article" date="2017" name="Science">
        <title>Giant viruses with an expanded complement of translation system components.</title>
        <authorList>
            <person name="Schulz F."/>
            <person name="Yutin N."/>
            <person name="Ivanova N.N."/>
            <person name="Ortega D.R."/>
            <person name="Lee T.K."/>
            <person name="Vierheilig J."/>
            <person name="Daims H."/>
            <person name="Horn M."/>
            <person name="Wagner M."/>
            <person name="Jensen G.J."/>
            <person name="Kyrpides N.C."/>
            <person name="Koonin E.V."/>
            <person name="Woyke T."/>
        </authorList>
    </citation>
    <scope>NUCLEOTIDE SEQUENCE</scope>
    <source>
        <strain evidence="2">CTV1</strain>
    </source>
</reference>
<dbReference type="EMBL" id="KY684083">
    <property type="protein sequence ID" value="ARF08184.1"/>
    <property type="molecule type" value="Genomic_DNA"/>
</dbReference>
<proteinExistence type="predicted"/>
<protein>
    <submittedName>
        <fullName evidence="2">Uncharacterized protein</fullName>
    </submittedName>
</protein>